<feature type="signal peptide" evidence="1">
    <location>
        <begin position="1"/>
        <end position="24"/>
    </location>
</feature>
<dbReference type="AlphaFoldDB" id="A0A844G1Q6"/>
<evidence type="ECO:0000313" key="2">
    <source>
        <dbReference type="EMBL" id="MST96591.1"/>
    </source>
</evidence>
<sequence>MKKLCRIALSAITATLAVTTIMYANKLAKRTFGGEEIVREDLQYDVFRQIVSQSDDYDTLRVDAAGAITGMDSVFIVSMVEDADEETAIVRSEAGPEGFAVEKAALRALLPMQADAEELYILYPYRVNGWFLSEEELAGTCPLLYAYLLEHKDRLAARSNVRAWYAWYNVLGTSVPTIPAEIREISDIRAAMDELTCQKDVEHWFANVYTGRRRLDAGTERRVETGCGTMDITEAYIEGNYARYTIRLRCDMGQLVGNTCEKLEYEASRIAAACVRRQWNGDRDGALAARRQLCGVMQELLAFGYECRNRPSWVTSEIIIQNEQGL</sequence>
<evidence type="ECO:0000313" key="3">
    <source>
        <dbReference type="Proteomes" id="UP000435649"/>
    </source>
</evidence>
<feature type="chain" id="PRO_5041416959" evidence="1">
    <location>
        <begin position="25"/>
        <end position="326"/>
    </location>
</feature>
<organism evidence="2 3">
    <name type="scientific">Victivallis lenta</name>
    <dbReference type="NCBI Taxonomy" id="2606640"/>
    <lineage>
        <taxon>Bacteria</taxon>
        <taxon>Pseudomonadati</taxon>
        <taxon>Lentisphaerota</taxon>
        <taxon>Lentisphaeria</taxon>
        <taxon>Victivallales</taxon>
        <taxon>Victivallaceae</taxon>
        <taxon>Victivallis</taxon>
    </lineage>
</organism>
<dbReference type="EMBL" id="VUNS01000004">
    <property type="protein sequence ID" value="MST96591.1"/>
    <property type="molecule type" value="Genomic_DNA"/>
</dbReference>
<comment type="caution">
    <text evidence="2">The sequence shown here is derived from an EMBL/GenBank/DDBJ whole genome shotgun (WGS) entry which is preliminary data.</text>
</comment>
<evidence type="ECO:0000256" key="1">
    <source>
        <dbReference type="SAM" id="SignalP"/>
    </source>
</evidence>
<keyword evidence="3" id="KW-1185">Reference proteome</keyword>
<dbReference type="RefSeq" id="WP_154417276.1">
    <property type="nucleotide sequence ID" value="NZ_VUNS01000004.1"/>
</dbReference>
<protein>
    <submittedName>
        <fullName evidence="2">Uncharacterized protein</fullName>
    </submittedName>
</protein>
<name>A0A844G1Q6_9BACT</name>
<proteinExistence type="predicted"/>
<keyword evidence="1" id="KW-0732">Signal</keyword>
<dbReference type="Proteomes" id="UP000435649">
    <property type="component" value="Unassembled WGS sequence"/>
</dbReference>
<accession>A0A844G1Q6</accession>
<reference evidence="2 3" key="1">
    <citation type="submission" date="2019-08" db="EMBL/GenBank/DDBJ databases">
        <title>In-depth cultivation of the pig gut microbiome towards novel bacterial diversity and tailored functional studies.</title>
        <authorList>
            <person name="Wylensek D."/>
            <person name="Hitch T.C.A."/>
            <person name="Clavel T."/>
        </authorList>
    </citation>
    <scope>NUCLEOTIDE SEQUENCE [LARGE SCALE GENOMIC DNA]</scope>
    <source>
        <strain evidence="2 3">BBE-744-WT-12</strain>
    </source>
</reference>
<gene>
    <name evidence="2" type="ORF">FYJ85_05970</name>
</gene>